<dbReference type="PRINTS" id="PR00220">
    <property type="entry name" value="SYNAPTOPHYSN"/>
</dbReference>
<evidence type="ECO:0000256" key="1">
    <source>
        <dbReference type="ARBA" id="ARBA00004141"/>
    </source>
</evidence>
<evidence type="ECO:0000256" key="5">
    <source>
        <dbReference type="ARBA" id="ARBA00023136"/>
    </source>
</evidence>
<comment type="similarity">
    <text evidence="2">Belongs to the synaptophysin/synaptobrevin family.</text>
</comment>
<evidence type="ECO:0000313" key="8">
    <source>
        <dbReference type="Proteomes" id="UP000749559"/>
    </source>
</evidence>
<dbReference type="PANTHER" id="PTHR10306:SF17">
    <property type="entry name" value="MARVEL DOMAIN-CONTAINING PROTEIN"/>
    <property type="match status" value="1"/>
</dbReference>
<accession>A0A8J1XGM2</accession>
<keyword evidence="5" id="KW-0472">Membrane</keyword>
<reference evidence="7" key="1">
    <citation type="submission" date="2022-03" db="EMBL/GenBank/DDBJ databases">
        <authorList>
            <person name="Martin C."/>
        </authorList>
    </citation>
    <scope>NUCLEOTIDE SEQUENCE</scope>
</reference>
<keyword evidence="4" id="KW-1133">Transmembrane helix</keyword>
<keyword evidence="8" id="KW-1185">Reference proteome</keyword>
<dbReference type="EMBL" id="CAIIXF020000005">
    <property type="protein sequence ID" value="CAH1784068.1"/>
    <property type="molecule type" value="Genomic_DNA"/>
</dbReference>
<evidence type="ECO:0000256" key="3">
    <source>
        <dbReference type="ARBA" id="ARBA00022692"/>
    </source>
</evidence>
<dbReference type="Proteomes" id="UP000749559">
    <property type="component" value="Unassembled WGS sequence"/>
</dbReference>
<dbReference type="PANTHER" id="PTHR10306">
    <property type="entry name" value="SYNAPTOPHYSIN"/>
    <property type="match status" value="1"/>
</dbReference>
<comment type="caution">
    <text evidence="7">The sequence shown here is derived from an EMBL/GenBank/DDBJ whole genome shotgun (WGS) entry which is preliminary data.</text>
</comment>
<dbReference type="PROSITE" id="PS51225">
    <property type="entry name" value="MARVEL"/>
    <property type="match status" value="1"/>
</dbReference>
<evidence type="ECO:0000256" key="4">
    <source>
        <dbReference type="ARBA" id="ARBA00022989"/>
    </source>
</evidence>
<organism evidence="7 8">
    <name type="scientific">Owenia fusiformis</name>
    <name type="common">Polychaete worm</name>
    <dbReference type="NCBI Taxonomy" id="6347"/>
    <lineage>
        <taxon>Eukaryota</taxon>
        <taxon>Metazoa</taxon>
        <taxon>Spiralia</taxon>
        <taxon>Lophotrochozoa</taxon>
        <taxon>Annelida</taxon>
        <taxon>Polychaeta</taxon>
        <taxon>Sedentaria</taxon>
        <taxon>Canalipalpata</taxon>
        <taxon>Sabellida</taxon>
        <taxon>Oweniida</taxon>
        <taxon>Oweniidae</taxon>
        <taxon>Owenia</taxon>
    </lineage>
</organism>
<dbReference type="GO" id="GO:0030672">
    <property type="term" value="C:synaptic vesicle membrane"/>
    <property type="evidence" value="ECO:0007669"/>
    <property type="project" value="TreeGrafter"/>
</dbReference>
<sequence>MDKAAQRSLLHAGTDLDLEDHSSYNNRLDDDGHLATGLNTYAIKEPRGFIKLIQVIIAIFAFATTTSFSGHSTFSFLCGATKKDKHLDFSYPFRLSATPIKVEQCDPTLNNGTINGTEMFTPYGNMASSAEFYVFVGVMAFLYSLGALVLYVVFDHIYRKYDLIPIADFIVSALFAVLWLISSSAWAQGVTDLKYYTSPKGLFFEIPQCPPNAFHKSYKFTSCKGGNEANFATLNVSLIFGFLNCGVWVGNLWFLWKETLWFKLRSKPTTEDTPEIAQQQEPQRGNI</sequence>
<evidence type="ECO:0000256" key="2">
    <source>
        <dbReference type="ARBA" id="ARBA00006476"/>
    </source>
</evidence>
<protein>
    <submittedName>
        <fullName evidence="7">Uncharacterized protein</fullName>
    </submittedName>
</protein>
<comment type="subcellular location">
    <subcellularLocation>
        <location evidence="1">Membrane</location>
        <topology evidence="1">Multi-pass membrane protein</topology>
    </subcellularLocation>
</comment>
<dbReference type="InterPro" id="IPR001285">
    <property type="entry name" value="Synaptophysin/porin"/>
</dbReference>
<keyword evidence="3" id="KW-0812">Transmembrane</keyword>
<gene>
    <name evidence="7" type="ORF">OFUS_LOCUS10324</name>
</gene>
<dbReference type="AlphaFoldDB" id="A0A8J1XGM2"/>
<evidence type="ECO:0000256" key="6">
    <source>
        <dbReference type="ARBA" id="ARBA00023180"/>
    </source>
</evidence>
<dbReference type="OrthoDB" id="10006326at2759"/>
<keyword evidence="6" id="KW-0325">Glycoprotein</keyword>
<evidence type="ECO:0000313" key="7">
    <source>
        <dbReference type="EMBL" id="CAH1784068.1"/>
    </source>
</evidence>
<proteinExistence type="inferred from homology"/>
<dbReference type="InterPro" id="IPR008253">
    <property type="entry name" value="Marvel"/>
</dbReference>
<dbReference type="Pfam" id="PF01284">
    <property type="entry name" value="MARVEL"/>
    <property type="match status" value="1"/>
</dbReference>
<name>A0A8J1XGM2_OWEFU</name>